<keyword evidence="2" id="KW-0812">Transmembrane</keyword>
<feature type="compositionally biased region" description="Basic residues" evidence="1">
    <location>
        <begin position="174"/>
        <end position="183"/>
    </location>
</feature>
<feature type="compositionally biased region" description="Polar residues" evidence="1">
    <location>
        <begin position="257"/>
        <end position="344"/>
    </location>
</feature>
<reference evidence="3" key="2">
    <citation type="submission" date="2025-08" db="UniProtKB">
        <authorList>
            <consortium name="Ensembl"/>
        </authorList>
    </citation>
    <scope>IDENTIFICATION</scope>
</reference>
<dbReference type="PANTHER" id="PTHR45427:SF1">
    <property type="entry name" value="MUCIN-15"/>
    <property type="match status" value="1"/>
</dbReference>
<dbReference type="Pfam" id="PF15672">
    <property type="entry name" value="Mucin15"/>
    <property type="match status" value="1"/>
</dbReference>
<evidence type="ECO:0000313" key="4">
    <source>
        <dbReference type="Proteomes" id="UP001501940"/>
    </source>
</evidence>
<reference evidence="3" key="3">
    <citation type="submission" date="2025-09" db="UniProtKB">
        <authorList>
            <consortium name="Ensembl"/>
        </authorList>
    </citation>
    <scope>IDENTIFICATION</scope>
</reference>
<dbReference type="PANTHER" id="PTHR45427">
    <property type="entry name" value="MUCIN-15"/>
    <property type="match status" value="1"/>
</dbReference>
<feature type="transmembrane region" description="Helical" evidence="2">
    <location>
        <begin position="383"/>
        <end position="405"/>
    </location>
</feature>
<keyword evidence="2" id="KW-0472">Membrane</keyword>
<feature type="compositionally biased region" description="Low complexity" evidence="1">
    <location>
        <begin position="237"/>
        <end position="252"/>
    </location>
</feature>
<protein>
    <recommendedName>
        <fullName evidence="5">Mucin-15</fullName>
    </recommendedName>
</protein>
<dbReference type="AlphaFoldDB" id="A0AAQ5ZDS7"/>
<feature type="compositionally biased region" description="Polar residues" evidence="1">
    <location>
        <begin position="77"/>
        <end position="90"/>
    </location>
</feature>
<dbReference type="GeneTree" id="ENSGT00860000135092"/>
<feature type="compositionally biased region" description="Polar residues" evidence="1">
    <location>
        <begin position="209"/>
        <end position="235"/>
    </location>
</feature>
<evidence type="ECO:0008006" key="5">
    <source>
        <dbReference type="Google" id="ProtNLM"/>
    </source>
</evidence>
<reference evidence="3 4" key="1">
    <citation type="submission" date="2022-01" db="EMBL/GenBank/DDBJ databases">
        <title>A chromosome-scale genome assembly of the false clownfish, Amphiprion ocellaris.</title>
        <authorList>
            <person name="Ryu T."/>
        </authorList>
    </citation>
    <scope>NUCLEOTIDE SEQUENCE [LARGE SCALE GENOMIC DNA]</scope>
</reference>
<feature type="region of interest" description="Disordered" evidence="1">
    <location>
        <begin position="1"/>
        <end position="381"/>
    </location>
</feature>
<keyword evidence="4" id="KW-1185">Reference proteome</keyword>
<dbReference type="InterPro" id="IPR031371">
    <property type="entry name" value="Mucin-15"/>
</dbReference>
<feature type="compositionally biased region" description="Low complexity" evidence="1">
    <location>
        <begin position="57"/>
        <end position="66"/>
    </location>
</feature>
<sequence>MTTTWLERTSSAHQGGNSQTWQPGSSPGNQKWTQSAGLGENNEEGRNNSASPGRVSGAAAGPAAGPAGPPPPAAGRSETSFRVLNTCSHLEQSDKKDSTDSPGRTIDKSWWRDRPKNEIPKQVADSDQGNDGDYSGIASGSMVMNSEEERNIAGEANETESDVTTASPHVFHNGMKKKHKHQKTTVSLTMTAANATNSNHSVEAKEANLTATSQNSTGSPEVPSTTTQNSTTELANGTGSANATSAPTPAAPDVNEMMTNSSTGEFPPKTSDQNSTAALNATGNGPTNANPNVLEDTTTTNPNVPEDPMTTNPSLPEDTTNINPNVSEDATSAANPNMPENASSAAPVPPEKSNNTDKSAGGSGSSSERGVASDPNKSTRKGAWGAVLGTAVAVALVGLVAYLILKKRHQKAFSHRKLVEDFPADPVHRLDNNEPLDLNFGGLAYYNPALQGDNIQMSNIPGRP</sequence>
<evidence type="ECO:0000313" key="3">
    <source>
        <dbReference type="Ensembl" id="ENSAOCP00000061930.1"/>
    </source>
</evidence>
<dbReference type="Proteomes" id="UP001501940">
    <property type="component" value="Chromosome 1"/>
</dbReference>
<feature type="compositionally biased region" description="Polar residues" evidence="1">
    <location>
        <begin position="184"/>
        <end position="201"/>
    </location>
</feature>
<feature type="compositionally biased region" description="Polar residues" evidence="1">
    <location>
        <begin position="1"/>
        <end position="36"/>
    </location>
</feature>
<proteinExistence type="predicted"/>
<keyword evidence="2" id="KW-1133">Transmembrane helix</keyword>
<evidence type="ECO:0000256" key="1">
    <source>
        <dbReference type="SAM" id="MobiDB-lite"/>
    </source>
</evidence>
<organism evidence="3 4">
    <name type="scientific">Amphiprion ocellaris</name>
    <name type="common">Clown anemonefish</name>
    <dbReference type="NCBI Taxonomy" id="80972"/>
    <lineage>
        <taxon>Eukaryota</taxon>
        <taxon>Metazoa</taxon>
        <taxon>Chordata</taxon>
        <taxon>Craniata</taxon>
        <taxon>Vertebrata</taxon>
        <taxon>Euteleostomi</taxon>
        <taxon>Actinopterygii</taxon>
        <taxon>Neopterygii</taxon>
        <taxon>Teleostei</taxon>
        <taxon>Neoteleostei</taxon>
        <taxon>Acanthomorphata</taxon>
        <taxon>Ovalentaria</taxon>
        <taxon>Pomacentridae</taxon>
        <taxon>Amphiprion</taxon>
    </lineage>
</organism>
<dbReference type="Ensembl" id="ENSAOCT00000052771.1">
    <property type="protein sequence ID" value="ENSAOCP00000061930.1"/>
    <property type="gene ID" value="ENSAOCG00000028870.1"/>
</dbReference>
<feature type="compositionally biased region" description="Basic and acidic residues" evidence="1">
    <location>
        <begin position="91"/>
        <end position="119"/>
    </location>
</feature>
<evidence type="ECO:0000256" key="2">
    <source>
        <dbReference type="SAM" id="Phobius"/>
    </source>
</evidence>
<name>A0AAQ5ZDS7_AMPOC</name>
<accession>A0AAQ5ZDS7</accession>